<dbReference type="RefSeq" id="WP_136826856.1">
    <property type="nucleotide sequence ID" value="NZ_SWBP01000004.1"/>
</dbReference>
<accession>A0A4U1BWL4</accession>
<sequence length="462" mass="50622">MKIKGMRWWIVVLLFLAAVLNYVDRQTLSALAPTIQKDLNMDDNDYANVINIFLVAYTIAYLISGRIADKIGTRAGMVVFVAWWSIANMFTAAARGVTSLGVYRFMLGLGEAGVWPAASKAVSEWFPAKERGVAIGLYTMGATIGATLAPYIVIPLATHAYTETMPVIANLLGQGTGWRLAFIITGFIGLLWLIPWIIAYRRPEKSKLITTSELQMLQEAEAKESPDDLETKNAWSWKQVLLFRGTWLLLVGRLITDPVWYFYQFWFPKYLSADRGLNQEELKITWLIYAAAGIGSLLGGVLSGVIIKRGSTPANSRLWVMLGCACIMPLSPFIANVTGLSLSMVLTFCTVLASLAWLTNITSLVVDVVPKHSLGTVFSVVAAGSTIGGIIMNMIVAAMVTQGSKATGGFLDQGMHVLIDPVLNLVRGNGYAQWFLIMAFLHPLAWVILKFGGVNKLSVLKK</sequence>
<dbReference type="InterPro" id="IPR036259">
    <property type="entry name" value="MFS_trans_sf"/>
</dbReference>
<gene>
    <name evidence="7" type="ORF">FA046_12510</name>
</gene>
<comment type="subcellular location">
    <subcellularLocation>
        <location evidence="1">Membrane</location>
        <topology evidence="1">Multi-pass membrane protein</topology>
    </subcellularLocation>
</comment>
<evidence type="ECO:0000256" key="2">
    <source>
        <dbReference type="ARBA" id="ARBA00022692"/>
    </source>
</evidence>
<dbReference type="SUPFAM" id="SSF103473">
    <property type="entry name" value="MFS general substrate transporter"/>
    <property type="match status" value="1"/>
</dbReference>
<keyword evidence="3 5" id="KW-1133">Transmembrane helix</keyword>
<name>A0A4U1BWL4_9SPHI</name>
<feature type="transmembrane region" description="Helical" evidence="5">
    <location>
        <begin position="377"/>
        <end position="400"/>
    </location>
</feature>
<dbReference type="PANTHER" id="PTHR11662:SF285">
    <property type="entry name" value="HEXURONATE TRANSPORTER"/>
    <property type="match status" value="1"/>
</dbReference>
<dbReference type="CDD" id="cd17319">
    <property type="entry name" value="MFS_ExuT_GudP_like"/>
    <property type="match status" value="1"/>
</dbReference>
<feature type="transmembrane region" description="Helical" evidence="5">
    <location>
        <begin position="135"/>
        <end position="157"/>
    </location>
</feature>
<dbReference type="Pfam" id="PF07690">
    <property type="entry name" value="MFS_1"/>
    <property type="match status" value="1"/>
</dbReference>
<evidence type="ECO:0000256" key="5">
    <source>
        <dbReference type="SAM" id="Phobius"/>
    </source>
</evidence>
<dbReference type="AlphaFoldDB" id="A0A4U1BWL4"/>
<proteinExistence type="predicted"/>
<dbReference type="PROSITE" id="PS50850">
    <property type="entry name" value="MFS"/>
    <property type="match status" value="1"/>
</dbReference>
<keyword evidence="4 5" id="KW-0472">Membrane</keyword>
<feature type="transmembrane region" description="Helical" evidence="5">
    <location>
        <begin position="247"/>
        <end position="266"/>
    </location>
</feature>
<dbReference type="PANTHER" id="PTHR11662">
    <property type="entry name" value="SOLUTE CARRIER FAMILY 17"/>
    <property type="match status" value="1"/>
</dbReference>
<comment type="caution">
    <text evidence="7">The sequence shown here is derived from an EMBL/GenBank/DDBJ whole genome shotgun (WGS) entry which is preliminary data.</text>
</comment>
<dbReference type="Gene3D" id="1.20.1250.20">
    <property type="entry name" value="MFS general substrate transporter like domains"/>
    <property type="match status" value="2"/>
</dbReference>
<evidence type="ECO:0000256" key="4">
    <source>
        <dbReference type="ARBA" id="ARBA00023136"/>
    </source>
</evidence>
<feature type="transmembrane region" description="Helical" evidence="5">
    <location>
        <begin position="341"/>
        <end position="365"/>
    </location>
</feature>
<protein>
    <submittedName>
        <fullName evidence="7">MFS transporter</fullName>
    </submittedName>
</protein>
<dbReference type="OrthoDB" id="9781156at2"/>
<dbReference type="GO" id="GO:0016020">
    <property type="term" value="C:membrane"/>
    <property type="evidence" value="ECO:0007669"/>
    <property type="project" value="UniProtKB-SubCell"/>
</dbReference>
<organism evidence="7 8">
    <name type="scientific">Pedobacter cryophilus</name>
    <dbReference type="NCBI Taxonomy" id="2571271"/>
    <lineage>
        <taxon>Bacteria</taxon>
        <taxon>Pseudomonadati</taxon>
        <taxon>Bacteroidota</taxon>
        <taxon>Sphingobacteriia</taxon>
        <taxon>Sphingobacteriales</taxon>
        <taxon>Sphingobacteriaceae</taxon>
        <taxon>Pedobacter</taxon>
    </lineage>
</organism>
<feature type="transmembrane region" description="Helical" evidence="5">
    <location>
        <begin position="75"/>
        <end position="96"/>
    </location>
</feature>
<feature type="domain" description="Major facilitator superfamily (MFS) profile" evidence="6">
    <location>
        <begin position="10"/>
        <end position="457"/>
    </location>
</feature>
<keyword evidence="2 5" id="KW-0812">Transmembrane</keyword>
<keyword evidence="8" id="KW-1185">Reference proteome</keyword>
<feature type="transmembrane region" description="Helical" evidence="5">
    <location>
        <begin position="286"/>
        <end position="306"/>
    </location>
</feature>
<dbReference type="InterPro" id="IPR011701">
    <property type="entry name" value="MFS"/>
</dbReference>
<feature type="transmembrane region" description="Helical" evidence="5">
    <location>
        <begin position="49"/>
        <end position="68"/>
    </location>
</feature>
<evidence type="ECO:0000259" key="6">
    <source>
        <dbReference type="PROSITE" id="PS50850"/>
    </source>
</evidence>
<dbReference type="GO" id="GO:0015134">
    <property type="term" value="F:hexuronate transmembrane transporter activity"/>
    <property type="evidence" value="ECO:0007669"/>
    <property type="project" value="TreeGrafter"/>
</dbReference>
<feature type="transmembrane region" description="Helical" evidence="5">
    <location>
        <begin position="431"/>
        <end position="452"/>
    </location>
</feature>
<evidence type="ECO:0000313" key="7">
    <source>
        <dbReference type="EMBL" id="TKB96892.1"/>
    </source>
</evidence>
<feature type="transmembrane region" description="Helical" evidence="5">
    <location>
        <begin position="102"/>
        <end position="123"/>
    </location>
</feature>
<dbReference type="Proteomes" id="UP000308181">
    <property type="component" value="Unassembled WGS sequence"/>
</dbReference>
<reference evidence="7 8" key="1">
    <citation type="submission" date="2019-04" db="EMBL/GenBank/DDBJ databases">
        <title>Pedobacter sp. AR-3-17 sp. nov., isolated from Arctic soil.</title>
        <authorList>
            <person name="Dahal R.H."/>
            <person name="Kim D.-U."/>
        </authorList>
    </citation>
    <scope>NUCLEOTIDE SEQUENCE [LARGE SCALE GENOMIC DNA]</scope>
    <source>
        <strain evidence="7 8">AR-3-17</strain>
    </source>
</reference>
<evidence type="ECO:0000256" key="3">
    <source>
        <dbReference type="ARBA" id="ARBA00022989"/>
    </source>
</evidence>
<dbReference type="InterPro" id="IPR020846">
    <property type="entry name" value="MFS_dom"/>
</dbReference>
<dbReference type="InterPro" id="IPR050382">
    <property type="entry name" value="MFS_Na/Anion_cotransporter"/>
</dbReference>
<evidence type="ECO:0000256" key="1">
    <source>
        <dbReference type="ARBA" id="ARBA00004141"/>
    </source>
</evidence>
<evidence type="ECO:0000313" key="8">
    <source>
        <dbReference type="Proteomes" id="UP000308181"/>
    </source>
</evidence>
<dbReference type="EMBL" id="SWBP01000004">
    <property type="protein sequence ID" value="TKB96892.1"/>
    <property type="molecule type" value="Genomic_DNA"/>
</dbReference>
<feature type="transmembrane region" description="Helical" evidence="5">
    <location>
        <begin position="318"/>
        <end position="335"/>
    </location>
</feature>
<feature type="transmembrane region" description="Helical" evidence="5">
    <location>
        <begin position="177"/>
        <end position="199"/>
    </location>
</feature>